<comment type="caution">
    <text evidence="8">The sequence shown here is derived from an EMBL/GenBank/DDBJ whole genome shotgun (WGS) entry which is preliminary data.</text>
</comment>
<dbReference type="InterPro" id="IPR002903">
    <property type="entry name" value="RsmH"/>
</dbReference>
<evidence type="ECO:0000256" key="1">
    <source>
        <dbReference type="ARBA" id="ARBA00010396"/>
    </source>
</evidence>
<evidence type="ECO:0000256" key="6">
    <source>
        <dbReference type="HAMAP-Rule" id="MF_01007"/>
    </source>
</evidence>
<keyword evidence="6" id="KW-0963">Cytoplasm</keyword>
<name>A0ABT2QWK2_9GAMM</name>
<protein>
    <recommendedName>
        <fullName evidence="6">Ribosomal RNA small subunit methyltransferase H</fullName>
        <ecNumber evidence="6">2.1.1.199</ecNumber>
    </recommendedName>
    <alternativeName>
        <fullName evidence="6">16S rRNA m(4)C1402 methyltransferase</fullName>
    </alternativeName>
    <alternativeName>
        <fullName evidence="6">rRNA (cytosine-N(4)-)-methyltransferase RsmH</fullName>
    </alternativeName>
</protein>
<evidence type="ECO:0000256" key="5">
    <source>
        <dbReference type="ARBA" id="ARBA00022691"/>
    </source>
</evidence>
<gene>
    <name evidence="6" type="primary">rsmH</name>
    <name evidence="8" type="ORF">MA04_01173</name>
</gene>
<dbReference type="EC" id="2.1.1.199" evidence="6"/>
<reference evidence="8" key="1">
    <citation type="submission" date="2012-09" db="EMBL/GenBank/DDBJ databases">
        <title>Genome Sequence of alkane-degrading Bacterium Alcanivorax balearicus MACL04.</title>
        <authorList>
            <person name="Lai Q."/>
            <person name="Shao Z."/>
        </authorList>
    </citation>
    <scope>NUCLEOTIDE SEQUENCE</scope>
    <source>
        <strain evidence="8">MACL04</strain>
    </source>
</reference>
<evidence type="ECO:0000256" key="2">
    <source>
        <dbReference type="ARBA" id="ARBA00022552"/>
    </source>
</evidence>
<comment type="subcellular location">
    <subcellularLocation>
        <location evidence="6">Cytoplasm</location>
    </subcellularLocation>
</comment>
<keyword evidence="9" id="KW-1185">Reference proteome</keyword>
<evidence type="ECO:0000256" key="7">
    <source>
        <dbReference type="SAM" id="MobiDB-lite"/>
    </source>
</evidence>
<comment type="similarity">
    <text evidence="1 6">Belongs to the methyltransferase superfamily. RsmH family.</text>
</comment>
<dbReference type="PANTHER" id="PTHR11265">
    <property type="entry name" value="S-ADENOSYL-METHYLTRANSFERASE MRAW"/>
    <property type="match status" value="1"/>
</dbReference>
<evidence type="ECO:0000256" key="4">
    <source>
        <dbReference type="ARBA" id="ARBA00022679"/>
    </source>
</evidence>
<comment type="catalytic activity">
    <reaction evidence="6">
        <text>cytidine(1402) in 16S rRNA + S-adenosyl-L-methionine = N(4)-methylcytidine(1402) in 16S rRNA + S-adenosyl-L-homocysteine + H(+)</text>
        <dbReference type="Rhea" id="RHEA:42928"/>
        <dbReference type="Rhea" id="RHEA-COMP:10286"/>
        <dbReference type="Rhea" id="RHEA-COMP:10287"/>
        <dbReference type="ChEBI" id="CHEBI:15378"/>
        <dbReference type="ChEBI" id="CHEBI:57856"/>
        <dbReference type="ChEBI" id="CHEBI:59789"/>
        <dbReference type="ChEBI" id="CHEBI:74506"/>
        <dbReference type="ChEBI" id="CHEBI:82748"/>
        <dbReference type="EC" id="2.1.1.199"/>
    </reaction>
</comment>
<feature type="binding site" evidence="6">
    <location>
        <position position="57"/>
    </location>
    <ligand>
        <name>S-adenosyl-L-methionine</name>
        <dbReference type="ChEBI" id="CHEBI:59789"/>
    </ligand>
</feature>
<keyword evidence="3 6" id="KW-0489">Methyltransferase</keyword>
<feature type="binding site" evidence="6">
    <location>
        <position position="103"/>
    </location>
    <ligand>
        <name>S-adenosyl-L-methionine</name>
        <dbReference type="ChEBI" id="CHEBI:59789"/>
    </ligand>
</feature>
<comment type="function">
    <text evidence="6">Specifically methylates the N4 position of cytidine in position 1402 (C1402) of 16S rRNA.</text>
</comment>
<keyword evidence="4 6" id="KW-0808">Transferase</keyword>
<evidence type="ECO:0000256" key="3">
    <source>
        <dbReference type="ARBA" id="ARBA00022603"/>
    </source>
</evidence>
<accession>A0ABT2QWK2</accession>
<dbReference type="SUPFAM" id="SSF53335">
    <property type="entry name" value="S-adenosyl-L-methionine-dependent methyltransferases"/>
    <property type="match status" value="1"/>
</dbReference>
<dbReference type="SUPFAM" id="SSF81799">
    <property type="entry name" value="Putative methyltransferase TM0872, insert domain"/>
    <property type="match status" value="1"/>
</dbReference>
<sequence>MNNGKQYAHQPVMLEEVLEMWFTRDDGFYVDGTFGRGGHSRALLSLLSPAGRLTGVDRDPQAVATGEQLEAEDARFCIHAGRFDCLPELVSEAGRPIDGLLLDLGVSSPQLDDASRGFSFLRDGPLDMRMDPGSGESVADWLARAEEKDIADVLYRFGEERKSRRIARAIVARRQETPLRTTRQLADLIESVLGKGDPGKHPATRSFQALRIHINRELEALEATLAQTLERRASRRYQLPFFGRPAGEAVYPRPVRHGAAACRWVRKHHSGCGRWARPGGPRRKKCGITHAPAARCCAWRSGWPDGPLAALAVADPGSGVGTGRQLYGARGTPPDR</sequence>
<dbReference type="PANTHER" id="PTHR11265:SF0">
    <property type="entry name" value="12S RRNA N4-METHYLCYTIDINE METHYLTRANSFERASE"/>
    <property type="match status" value="1"/>
</dbReference>
<dbReference type="NCBIfam" id="TIGR00006">
    <property type="entry name" value="16S rRNA (cytosine(1402)-N(4))-methyltransferase RsmH"/>
    <property type="match status" value="1"/>
</dbReference>
<dbReference type="Pfam" id="PF01795">
    <property type="entry name" value="Methyltransf_5"/>
    <property type="match status" value="1"/>
</dbReference>
<dbReference type="InterPro" id="IPR023397">
    <property type="entry name" value="SAM-dep_MeTrfase_MraW_recog"/>
</dbReference>
<feature type="binding site" evidence="6">
    <location>
        <position position="110"/>
    </location>
    <ligand>
        <name>S-adenosyl-L-methionine</name>
        <dbReference type="ChEBI" id="CHEBI:59789"/>
    </ligand>
</feature>
<evidence type="ECO:0000313" key="8">
    <source>
        <dbReference type="EMBL" id="MCU5781873.1"/>
    </source>
</evidence>
<organism evidence="8 9">
    <name type="scientific">Alloalcanivorax balearicus MACL04</name>
    <dbReference type="NCBI Taxonomy" id="1177182"/>
    <lineage>
        <taxon>Bacteria</taxon>
        <taxon>Pseudomonadati</taxon>
        <taxon>Pseudomonadota</taxon>
        <taxon>Gammaproteobacteria</taxon>
        <taxon>Oceanospirillales</taxon>
        <taxon>Alcanivoracaceae</taxon>
        <taxon>Alloalcanivorax</taxon>
    </lineage>
</organism>
<dbReference type="InterPro" id="IPR029063">
    <property type="entry name" value="SAM-dependent_MTases_sf"/>
</dbReference>
<feature type="binding site" evidence="6">
    <location>
        <position position="83"/>
    </location>
    <ligand>
        <name>S-adenosyl-L-methionine</name>
        <dbReference type="ChEBI" id="CHEBI:59789"/>
    </ligand>
</feature>
<dbReference type="GO" id="GO:0008168">
    <property type="term" value="F:methyltransferase activity"/>
    <property type="evidence" value="ECO:0007669"/>
    <property type="project" value="UniProtKB-KW"/>
</dbReference>
<dbReference type="Proteomes" id="UP001064106">
    <property type="component" value="Unassembled WGS sequence"/>
</dbReference>
<dbReference type="Gene3D" id="1.10.150.170">
    <property type="entry name" value="Putative methyltransferase TM0872, insert domain"/>
    <property type="match status" value="1"/>
</dbReference>
<feature type="binding site" evidence="6">
    <location>
        <begin position="37"/>
        <end position="39"/>
    </location>
    <ligand>
        <name>S-adenosyl-L-methionine</name>
        <dbReference type="ChEBI" id="CHEBI:59789"/>
    </ligand>
</feature>
<dbReference type="HAMAP" id="MF_01007">
    <property type="entry name" value="16SrRNA_methyltr_H"/>
    <property type="match status" value="1"/>
</dbReference>
<keyword evidence="5 6" id="KW-0949">S-adenosyl-L-methionine</keyword>
<proteinExistence type="inferred from homology"/>
<dbReference type="EMBL" id="ARXS01000005">
    <property type="protein sequence ID" value="MCU5781873.1"/>
    <property type="molecule type" value="Genomic_DNA"/>
</dbReference>
<evidence type="ECO:0000313" key="9">
    <source>
        <dbReference type="Proteomes" id="UP001064106"/>
    </source>
</evidence>
<keyword evidence="2 6" id="KW-0698">rRNA processing</keyword>
<dbReference type="GO" id="GO:0032259">
    <property type="term" value="P:methylation"/>
    <property type="evidence" value="ECO:0007669"/>
    <property type="project" value="UniProtKB-KW"/>
</dbReference>
<dbReference type="Gene3D" id="3.40.50.150">
    <property type="entry name" value="Vaccinia Virus protein VP39"/>
    <property type="match status" value="1"/>
</dbReference>
<feature type="region of interest" description="Disordered" evidence="7">
    <location>
        <begin position="317"/>
        <end position="336"/>
    </location>
</feature>